<evidence type="ECO:0000313" key="1">
    <source>
        <dbReference type="EMBL" id="MDH0687025.1"/>
    </source>
</evidence>
<name>A0ABD4XVZ7_STUST</name>
<comment type="caution">
    <text evidence="1">The sequence shown here is derived from an EMBL/GenBank/DDBJ whole genome shotgun (WGS) entry which is preliminary data.</text>
</comment>
<dbReference type="RefSeq" id="WP_034023644.1">
    <property type="nucleotide sequence ID" value="NZ_JAOCDG010000003.1"/>
</dbReference>
<organism evidence="1 2">
    <name type="scientific">Stutzerimonas stutzeri</name>
    <name type="common">Pseudomonas stutzeri</name>
    <dbReference type="NCBI Taxonomy" id="316"/>
    <lineage>
        <taxon>Bacteria</taxon>
        <taxon>Pseudomonadati</taxon>
        <taxon>Pseudomonadota</taxon>
        <taxon>Gammaproteobacteria</taxon>
        <taxon>Pseudomonadales</taxon>
        <taxon>Pseudomonadaceae</taxon>
        <taxon>Stutzerimonas</taxon>
    </lineage>
</organism>
<evidence type="ECO:0000313" key="2">
    <source>
        <dbReference type="Proteomes" id="UP001161139"/>
    </source>
</evidence>
<sequence length="157" mass="16881">MTSTHLRMPAPTALVLTAETDGKVTLHLLGPDTTEAEIAQLKSSCSECCELVKAEDVLQMNPGDLAQRARAEAFATAAEYHEELRRGYLAHAENIRQGKMGEQAYSTAMAAAAKHAEFAEDLRKISRGLPPVYGSTQYKQDLLAGAAGKHPNRAGMA</sequence>
<proteinExistence type="predicted"/>
<gene>
    <name evidence="1" type="ORF">N5D09_02850</name>
</gene>
<dbReference type="Proteomes" id="UP001161139">
    <property type="component" value="Unassembled WGS sequence"/>
</dbReference>
<dbReference type="EMBL" id="JAOCDG010000003">
    <property type="protein sequence ID" value="MDH0687025.1"/>
    <property type="molecule type" value="Genomic_DNA"/>
</dbReference>
<reference evidence="1" key="1">
    <citation type="submission" date="2022-09" db="EMBL/GenBank/DDBJ databases">
        <title>Intensive care unit water sources are persistently colonized with multi-drug resistant bacteria and are the site of extensive horizontal gene transfer of antibiotic resistance genes.</title>
        <authorList>
            <person name="Diorio-Toth L."/>
        </authorList>
    </citation>
    <scope>NUCLEOTIDE SEQUENCE</scope>
    <source>
        <strain evidence="1">GD03864</strain>
    </source>
</reference>
<protein>
    <submittedName>
        <fullName evidence="1">Uncharacterized protein</fullName>
    </submittedName>
</protein>
<accession>A0ABD4XVZ7</accession>
<dbReference type="AlphaFoldDB" id="A0ABD4XVZ7"/>